<keyword evidence="2" id="KW-1133">Transmembrane helix</keyword>
<organism evidence="3 4">
    <name type="scientific">Rubrobacter tropicus</name>
    <dbReference type="NCBI Taxonomy" id="2653851"/>
    <lineage>
        <taxon>Bacteria</taxon>
        <taxon>Bacillati</taxon>
        <taxon>Actinomycetota</taxon>
        <taxon>Rubrobacteria</taxon>
        <taxon>Rubrobacterales</taxon>
        <taxon>Rubrobacteraceae</taxon>
        <taxon>Rubrobacter</taxon>
    </lineage>
</organism>
<dbReference type="EMBL" id="CP045119">
    <property type="protein sequence ID" value="QIN82324.1"/>
    <property type="molecule type" value="Genomic_DNA"/>
</dbReference>
<keyword evidence="4" id="KW-1185">Reference proteome</keyword>
<accession>A0A6G8Q762</accession>
<dbReference type="Pfam" id="PF14014">
    <property type="entry name" value="DUF4230"/>
    <property type="match status" value="1"/>
</dbReference>
<dbReference type="InterPro" id="IPR025324">
    <property type="entry name" value="DUF4230"/>
</dbReference>
<feature type="transmembrane region" description="Helical" evidence="2">
    <location>
        <begin position="76"/>
        <end position="97"/>
    </location>
</feature>
<sequence length="279" mass="30114">MVGCCGSSPRPATTRSTCSRSAPTRKPSSTSSARRSCRSSARENPSRPSSPRPDIIRRNSSFLAGRSVVGKKGGSFATTFVLALVIVVLSVGLGVGISRFDFAERVPLLGPLLQERPARTTTSPVVVEGVRELDQLATVRTTESIIVTRESGGDFLERLFSGEEVLLVASGNVEAGVDLSEIGDGDVEVRDDTVTIRLPEPEVLSASLDEDRTRVYDRDYSLLNVRPDDDLVEEARATAEERIEAAARENGVLGTAETNAENSIRAFVEVLGFKEVRFE</sequence>
<evidence type="ECO:0000313" key="4">
    <source>
        <dbReference type="Proteomes" id="UP000501452"/>
    </source>
</evidence>
<proteinExistence type="predicted"/>
<evidence type="ECO:0000256" key="2">
    <source>
        <dbReference type="SAM" id="Phobius"/>
    </source>
</evidence>
<reference evidence="3 4" key="1">
    <citation type="submission" date="2019-10" db="EMBL/GenBank/DDBJ databases">
        <title>Rubrobacter sp nov SCSIO 52090 isolated from a deep-sea sediment in the South China Sea.</title>
        <authorList>
            <person name="Chen R.W."/>
        </authorList>
    </citation>
    <scope>NUCLEOTIDE SEQUENCE [LARGE SCALE GENOMIC DNA]</scope>
    <source>
        <strain evidence="3 4">SCSIO 52909</strain>
    </source>
</reference>
<dbReference type="AlphaFoldDB" id="A0A6G8Q762"/>
<dbReference type="Proteomes" id="UP000501452">
    <property type="component" value="Chromosome"/>
</dbReference>
<protein>
    <submittedName>
        <fullName evidence="3">DUF4230 domain-containing protein</fullName>
    </submittedName>
</protein>
<evidence type="ECO:0000313" key="3">
    <source>
        <dbReference type="EMBL" id="QIN82324.1"/>
    </source>
</evidence>
<evidence type="ECO:0000256" key="1">
    <source>
        <dbReference type="SAM" id="MobiDB-lite"/>
    </source>
</evidence>
<dbReference type="KEGG" id="rub:GBA63_06425"/>
<feature type="region of interest" description="Disordered" evidence="1">
    <location>
        <begin position="1"/>
        <end position="56"/>
    </location>
</feature>
<gene>
    <name evidence="3" type="ORF">GBA63_06425</name>
</gene>
<keyword evidence="2" id="KW-0812">Transmembrane</keyword>
<feature type="compositionally biased region" description="Low complexity" evidence="1">
    <location>
        <begin position="19"/>
        <end position="39"/>
    </location>
</feature>
<feature type="compositionally biased region" description="Low complexity" evidence="1">
    <location>
        <begin position="46"/>
        <end position="56"/>
    </location>
</feature>
<name>A0A6G8Q762_9ACTN</name>
<keyword evidence="2" id="KW-0472">Membrane</keyword>